<feature type="coiled-coil region" evidence="1">
    <location>
        <begin position="79"/>
        <end position="106"/>
    </location>
</feature>
<keyword evidence="1" id="KW-0175">Coiled coil</keyword>
<dbReference type="RefSeq" id="XP_036354572.1">
    <property type="nucleotide sequence ID" value="XM_036498679.1"/>
</dbReference>
<sequence>MALADAIQSLDSLNDQIVQYIFLPRDVTLDLDRELSSQEHETLRSSMLLIRRLLMDAQSKFRKMVEDNKQLAARIDGSIHLANQEVNALRSELASTNKRLTQITNEGSKPNQHLLPLTFHDNDCK</sequence>
<protein>
    <submittedName>
        <fullName evidence="3">Uncharacterized protein LOC118761036</fullName>
    </submittedName>
</protein>
<organism evidence="2 3">
    <name type="scientific">Octopus sinensis</name>
    <name type="common">East Asian common octopus</name>
    <dbReference type="NCBI Taxonomy" id="2607531"/>
    <lineage>
        <taxon>Eukaryota</taxon>
        <taxon>Metazoa</taxon>
        <taxon>Spiralia</taxon>
        <taxon>Lophotrochozoa</taxon>
        <taxon>Mollusca</taxon>
        <taxon>Cephalopoda</taxon>
        <taxon>Coleoidea</taxon>
        <taxon>Octopodiformes</taxon>
        <taxon>Octopoda</taxon>
        <taxon>Incirrata</taxon>
        <taxon>Octopodidae</taxon>
        <taxon>Octopus</taxon>
    </lineage>
</organism>
<dbReference type="Proteomes" id="UP000515154">
    <property type="component" value="Unplaced"/>
</dbReference>
<gene>
    <name evidence="3" type="primary">LOC118761036</name>
</gene>
<evidence type="ECO:0000313" key="3">
    <source>
        <dbReference type="RefSeq" id="XP_036354572.1"/>
    </source>
</evidence>
<keyword evidence="2" id="KW-1185">Reference proteome</keyword>
<dbReference type="InterPro" id="IPR037614">
    <property type="entry name" value="Kazrin"/>
</dbReference>
<dbReference type="AlphaFoldDB" id="A0A7E6EI73"/>
<proteinExistence type="predicted"/>
<evidence type="ECO:0000256" key="1">
    <source>
        <dbReference type="SAM" id="Coils"/>
    </source>
</evidence>
<reference evidence="3" key="1">
    <citation type="submission" date="2025-08" db="UniProtKB">
        <authorList>
            <consortium name="RefSeq"/>
        </authorList>
    </citation>
    <scope>IDENTIFICATION</scope>
</reference>
<dbReference type="KEGG" id="osn:118761036"/>
<dbReference type="PANTHER" id="PTHR12776:SF1">
    <property type="entry name" value="KAZRIN"/>
    <property type="match status" value="1"/>
</dbReference>
<accession>A0A7E6EI73</accession>
<dbReference type="PANTHER" id="PTHR12776">
    <property type="entry name" value="KAZRIN-RELATED"/>
    <property type="match status" value="1"/>
</dbReference>
<evidence type="ECO:0000313" key="2">
    <source>
        <dbReference type="Proteomes" id="UP000515154"/>
    </source>
</evidence>
<name>A0A7E6EI73_9MOLL</name>